<dbReference type="Proteomes" id="UP000243499">
    <property type="component" value="Chromosome 1"/>
</dbReference>
<proteinExistence type="predicted"/>
<protein>
    <submittedName>
        <fullName evidence="1">Uncharacterized protein</fullName>
    </submittedName>
</protein>
<evidence type="ECO:0000313" key="1">
    <source>
        <dbReference type="EMBL" id="PVH66472.1"/>
    </source>
</evidence>
<reference evidence="1" key="1">
    <citation type="submission" date="2018-04" db="EMBL/GenBank/DDBJ databases">
        <title>WGS assembly of Panicum hallii.</title>
        <authorList>
            <person name="Lovell J."/>
            <person name="Jenkins J."/>
            <person name="Lowry D."/>
            <person name="Mamidi S."/>
            <person name="Sreedasyam A."/>
            <person name="Weng X."/>
            <person name="Barry K."/>
            <person name="Bonette J."/>
            <person name="Campitelli B."/>
            <person name="Daum C."/>
            <person name="Gordon S."/>
            <person name="Gould B."/>
            <person name="Lipzen A."/>
            <person name="Macqueen A."/>
            <person name="Palacio-Mejia J."/>
            <person name="Plott C."/>
            <person name="Shakirov E."/>
            <person name="Shu S."/>
            <person name="Yoshinaga Y."/>
            <person name="Zane M."/>
            <person name="Rokhsar D."/>
            <person name="Grimwood J."/>
            <person name="Schmutz J."/>
            <person name="Juenger T."/>
        </authorList>
    </citation>
    <scope>NUCLEOTIDE SEQUENCE [LARGE SCALE GENOMIC DNA]</scope>
    <source>
        <strain evidence="1">FIL2</strain>
    </source>
</reference>
<dbReference type="Gramene" id="PVH66472">
    <property type="protein sequence ID" value="PVH66472"/>
    <property type="gene ID" value="PAHAL_1G256600"/>
</dbReference>
<accession>A0A2T8KWG0</accession>
<dbReference type="EMBL" id="CM008046">
    <property type="protein sequence ID" value="PVH66472.1"/>
    <property type="molecule type" value="Genomic_DNA"/>
</dbReference>
<organism evidence="1">
    <name type="scientific">Panicum hallii</name>
    <dbReference type="NCBI Taxonomy" id="206008"/>
    <lineage>
        <taxon>Eukaryota</taxon>
        <taxon>Viridiplantae</taxon>
        <taxon>Streptophyta</taxon>
        <taxon>Embryophyta</taxon>
        <taxon>Tracheophyta</taxon>
        <taxon>Spermatophyta</taxon>
        <taxon>Magnoliopsida</taxon>
        <taxon>Liliopsida</taxon>
        <taxon>Poales</taxon>
        <taxon>Poaceae</taxon>
        <taxon>PACMAD clade</taxon>
        <taxon>Panicoideae</taxon>
        <taxon>Panicodae</taxon>
        <taxon>Paniceae</taxon>
        <taxon>Panicinae</taxon>
        <taxon>Panicum</taxon>
        <taxon>Panicum sect. Panicum</taxon>
    </lineage>
</organism>
<name>A0A2T8KWG0_9POAL</name>
<dbReference type="AlphaFoldDB" id="A0A2T8KWG0"/>
<gene>
    <name evidence="1" type="ORF">PAHAL_1G256600</name>
</gene>
<sequence>MLVSLHHGRVAQLPPTFCSSAPGFARAGVLQKPLSGEPLSRSNYLQKDEAKCNAAGGQWQRSMLMGHDLI</sequence>